<evidence type="ECO:0000313" key="1">
    <source>
        <dbReference type="EMBL" id="KAA8816369.1"/>
    </source>
</evidence>
<organism evidence="1 2">
    <name type="scientific">Bifidobacterium callitrichos</name>
    <dbReference type="NCBI Taxonomy" id="762209"/>
    <lineage>
        <taxon>Bacteria</taxon>
        <taxon>Bacillati</taxon>
        <taxon>Actinomycetota</taxon>
        <taxon>Actinomycetes</taxon>
        <taxon>Bifidobacteriales</taxon>
        <taxon>Bifidobacteriaceae</taxon>
        <taxon>Bifidobacterium</taxon>
    </lineage>
</organism>
<dbReference type="RefSeq" id="WP_150394056.1">
    <property type="nucleotide sequence ID" value="NZ_RZJP01000002.1"/>
</dbReference>
<reference evidence="1 2" key="1">
    <citation type="journal article" date="2019" name="Syst. Appl. Microbiol.">
        <title>Characterization of Bifidobacterium species in feaces of the Egyptian fruit bat: Description of B. vespertilionis sp. nov. and B. rousetti sp. nov.</title>
        <authorList>
            <person name="Modesto M."/>
            <person name="Satti M."/>
            <person name="Watanabe K."/>
            <person name="Puglisi E."/>
            <person name="Morelli L."/>
            <person name="Huang C.-H."/>
            <person name="Liou J.-S."/>
            <person name="Miyashita M."/>
            <person name="Tamura T."/>
            <person name="Saito S."/>
            <person name="Mori K."/>
            <person name="Huang L."/>
            <person name="Sciavilla P."/>
            <person name="Sandri C."/>
            <person name="Spiezio C."/>
            <person name="Vitali F."/>
            <person name="Cavalieri D."/>
            <person name="Perpetuini G."/>
            <person name="Tofalo R."/>
            <person name="Bonetti A."/>
            <person name="Arita M."/>
            <person name="Mattarelli P."/>
        </authorList>
    </citation>
    <scope>NUCLEOTIDE SEQUENCE [LARGE SCALE GENOMIC DNA]</scope>
    <source>
        <strain evidence="1 2">RST27</strain>
    </source>
</reference>
<proteinExistence type="predicted"/>
<name>A0A5M9ZC85_9BIFI</name>
<dbReference type="AlphaFoldDB" id="A0A5M9ZC85"/>
<evidence type="ECO:0000313" key="2">
    <source>
        <dbReference type="Proteomes" id="UP000326060"/>
    </source>
</evidence>
<accession>A0A5M9ZC85</accession>
<dbReference type="EMBL" id="RZJP01000002">
    <property type="protein sequence ID" value="KAA8816369.1"/>
    <property type="molecule type" value="Genomic_DNA"/>
</dbReference>
<sequence length="68" mass="8257">MFVEWQKTVPLNAISVIFRVERQTRRPQRQFLKYWLLQNRWKVAFLTTCQKGDGAAMTHRRAAQRQKH</sequence>
<dbReference type="Proteomes" id="UP000326060">
    <property type="component" value="Unassembled WGS sequence"/>
</dbReference>
<gene>
    <name evidence="1" type="ORF">EMB92_05485</name>
</gene>
<protein>
    <submittedName>
        <fullName evidence="1">Uncharacterized protein</fullName>
    </submittedName>
</protein>
<comment type="caution">
    <text evidence="1">The sequence shown here is derived from an EMBL/GenBank/DDBJ whole genome shotgun (WGS) entry which is preliminary data.</text>
</comment>